<keyword evidence="1" id="KW-1133">Transmembrane helix</keyword>
<name>A0A9X3YJP9_9GAMM</name>
<keyword evidence="3" id="KW-1185">Reference proteome</keyword>
<evidence type="ECO:0000256" key="1">
    <source>
        <dbReference type="SAM" id="Phobius"/>
    </source>
</evidence>
<feature type="transmembrane region" description="Helical" evidence="1">
    <location>
        <begin position="6"/>
        <end position="28"/>
    </location>
</feature>
<evidence type="ECO:0000313" key="3">
    <source>
        <dbReference type="Proteomes" id="UP001139971"/>
    </source>
</evidence>
<keyword evidence="1" id="KW-0472">Membrane</keyword>
<comment type="caution">
    <text evidence="2">The sequence shown here is derived from an EMBL/GenBank/DDBJ whole genome shotgun (WGS) entry which is preliminary data.</text>
</comment>
<proteinExistence type="predicted"/>
<sequence>MNLDPGTFVAIWFALLFVMNALPAIIVFGSNRAVGNDRVLWIVAVLFTSWVGFLAFMVVTTLKPEGLALKPPPTRR</sequence>
<dbReference type="EMBL" id="JAOVZO020000008">
    <property type="protein sequence ID" value="MDC8012316.1"/>
    <property type="molecule type" value="Genomic_DNA"/>
</dbReference>
<dbReference type="Proteomes" id="UP001139971">
    <property type="component" value="Unassembled WGS sequence"/>
</dbReference>
<evidence type="ECO:0000313" key="2">
    <source>
        <dbReference type="EMBL" id="MDC8012316.1"/>
    </source>
</evidence>
<feature type="transmembrane region" description="Helical" evidence="1">
    <location>
        <begin position="40"/>
        <end position="62"/>
    </location>
</feature>
<protein>
    <recommendedName>
        <fullName evidence="4">Cardiolipin synthase N-terminal domain-containing protein</fullName>
    </recommendedName>
</protein>
<dbReference type="AlphaFoldDB" id="A0A9X3YJP9"/>
<gene>
    <name evidence="2" type="ORF">OD750_007110</name>
</gene>
<dbReference type="RefSeq" id="WP_263543809.1">
    <property type="nucleotide sequence ID" value="NZ_JAOVZO020000008.1"/>
</dbReference>
<accession>A0A9X3YJP9</accession>
<evidence type="ECO:0008006" key="4">
    <source>
        <dbReference type="Google" id="ProtNLM"/>
    </source>
</evidence>
<organism evidence="2 3">
    <name type="scientific">Tahibacter soli</name>
    <dbReference type="NCBI Taxonomy" id="2983605"/>
    <lineage>
        <taxon>Bacteria</taxon>
        <taxon>Pseudomonadati</taxon>
        <taxon>Pseudomonadota</taxon>
        <taxon>Gammaproteobacteria</taxon>
        <taxon>Lysobacterales</taxon>
        <taxon>Rhodanobacteraceae</taxon>
        <taxon>Tahibacter</taxon>
    </lineage>
</organism>
<keyword evidence="1" id="KW-0812">Transmembrane</keyword>
<reference evidence="2" key="1">
    <citation type="submission" date="2023-02" db="EMBL/GenBank/DDBJ databases">
        <title>Tahibacter soli sp. nov. isolated from soil.</title>
        <authorList>
            <person name="Baek J.H."/>
            <person name="Lee J.K."/>
            <person name="Choi D.G."/>
            <person name="Jeon C.O."/>
        </authorList>
    </citation>
    <scope>NUCLEOTIDE SEQUENCE</scope>
    <source>
        <strain evidence="2">BL</strain>
    </source>
</reference>